<protein>
    <submittedName>
        <fullName evidence="2">Uncharacterized protein</fullName>
    </submittedName>
</protein>
<sequence length="153" mass="17746">MKLKAILTLLVVLIIPISVYFIIDNDNLNKEVEFYEEISVSLTTHYKTQLQNLNVQQQELMNNAEVESMTLNAQYTTSLIDHGQSILGILLNDQSLSREFEEFTRRVIDNFQQFNSASTIEEKTEVNQELQQILSEYNVLLSEVEEKLDVEEI</sequence>
<keyword evidence="3" id="KW-1185">Reference proteome</keyword>
<comment type="caution">
    <text evidence="2">The sequence shown here is derived from an EMBL/GenBank/DDBJ whole genome shotgun (WGS) entry which is preliminary data.</text>
</comment>
<evidence type="ECO:0000313" key="3">
    <source>
        <dbReference type="Proteomes" id="UP000297776"/>
    </source>
</evidence>
<keyword evidence="1" id="KW-0812">Transmembrane</keyword>
<feature type="transmembrane region" description="Helical" evidence="1">
    <location>
        <begin position="6"/>
        <end position="23"/>
    </location>
</feature>
<reference evidence="2 3" key="1">
    <citation type="submission" date="2019-03" db="EMBL/GenBank/DDBJ databases">
        <authorList>
            <person name="Yang Y."/>
        </authorList>
    </citation>
    <scope>NUCLEOTIDE SEQUENCE [LARGE SCALE GENOMIC DNA]</scope>
    <source>
        <strain evidence="2 3">ASL-1</strain>
    </source>
</reference>
<keyword evidence="1" id="KW-1133">Transmembrane helix</keyword>
<dbReference type="Proteomes" id="UP000297776">
    <property type="component" value="Unassembled WGS sequence"/>
</dbReference>
<evidence type="ECO:0000256" key="1">
    <source>
        <dbReference type="SAM" id="Phobius"/>
    </source>
</evidence>
<proteinExistence type="predicted"/>
<dbReference type="EMBL" id="SORX01000006">
    <property type="protein sequence ID" value="TFE00695.1"/>
    <property type="molecule type" value="Genomic_DNA"/>
</dbReference>
<evidence type="ECO:0000313" key="2">
    <source>
        <dbReference type="EMBL" id="TFE00695.1"/>
    </source>
</evidence>
<gene>
    <name evidence="2" type="ORF">E2626_12040</name>
</gene>
<accession>A0A4Y8LI12</accession>
<dbReference type="AlphaFoldDB" id="A0A4Y8LI12"/>
<organism evidence="2 3">
    <name type="scientific">Jeotgalibacillus salarius</name>
    <dbReference type="NCBI Taxonomy" id="546023"/>
    <lineage>
        <taxon>Bacteria</taxon>
        <taxon>Bacillati</taxon>
        <taxon>Bacillota</taxon>
        <taxon>Bacilli</taxon>
        <taxon>Bacillales</taxon>
        <taxon>Caryophanaceae</taxon>
        <taxon>Jeotgalibacillus</taxon>
    </lineage>
</organism>
<dbReference type="RefSeq" id="WP_134382015.1">
    <property type="nucleotide sequence ID" value="NZ_SORX01000006.1"/>
</dbReference>
<name>A0A4Y8LI12_9BACL</name>
<keyword evidence="1" id="KW-0472">Membrane</keyword>